<evidence type="ECO:0000313" key="4">
    <source>
        <dbReference type="Proteomes" id="UP000078354"/>
    </source>
</evidence>
<protein>
    <submittedName>
        <fullName evidence="3">Uncharacterized protein</fullName>
    </submittedName>
</protein>
<dbReference type="STRING" id="1853130.PMA3_06390"/>
<feature type="coiled-coil region" evidence="1">
    <location>
        <begin position="38"/>
        <end position="65"/>
    </location>
</feature>
<dbReference type="RefSeq" id="WP_064676370.1">
    <property type="nucleotide sequence ID" value="NZ_CP014870.1"/>
</dbReference>
<proteinExistence type="predicted"/>
<dbReference type="AlphaFoldDB" id="A0A191YQ07"/>
<gene>
    <name evidence="3" type="ORF">PMA3_06390</name>
</gene>
<name>A0A191YQ07_9PSED</name>
<organism evidence="3 4">
    <name type="scientific">Pseudomonas silesiensis</name>
    <dbReference type="NCBI Taxonomy" id="1853130"/>
    <lineage>
        <taxon>Bacteria</taxon>
        <taxon>Pseudomonadati</taxon>
        <taxon>Pseudomonadota</taxon>
        <taxon>Gammaproteobacteria</taxon>
        <taxon>Pseudomonadales</taxon>
        <taxon>Pseudomonadaceae</taxon>
        <taxon>Pseudomonas</taxon>
    </lineage>
</organism>
<keyword evidence="1" id="KW-0175">Coiled coil</keyword>
<dbReference type="EMBL" id="CP014870">
    <property type="protein sequence ID" value="ANJ54811.1"/>
    <property type="molecule type" value="Genomic_DNA"/>
</dbReference>
<feature type="chain" id="PRO_5008249828" evidence="2">
    <location>
        <begin position="23"/>
        <end position="170"/>
    </location>
</feature>
<accession>A0A191YQ07</accession>
<keyword evidence="2" id="KW-0732">Signal</keyword>
<dbReference type="KEGG" id="psil:PMA3_06390"/>
<evidence type="ECO:0000256" key="2">
    <source>
        <dbReference type="SAM" id="SignalP"/>
    </source>
</evidence>
<dbReference type="OrthoDB" id="8929854at2"/>
<dbReference type="Proteomes" id="UP000078354">
    <property type="component" value="Chromosome"/>
</dbReference>
<feature type="signal peptide" evidence="2">
    <location>
        <begin position="1"/>
        <end position="22"/>
    </location>
</feature>
<evidence type="ECO:0000256" key="1">
    <source>
        <dbReference type="SAM" id="Coils"/>
    </source>
</evidence>
<keyword evidence="4" id="KW-1185">Reference proteome</keyword>
<sequence>MKNTKLAVLFLAASLSPVWALAAEQSQVTQTQQQTPNVAEFDKQMSQAQETFKKMQAQMEKIQQTPDPQQRQKLLQEHWNTMQNGMSMMNGMWGPGMMGCCGGSGMKGNGHMMGGGHMMGWQDYSNLTPEQKSQRQYMMDRYTGMQQMMMDHMMWHQNYMQGQPPAKPGQ</sequence>
<evidence type="ECO:0000313" key="3">
    <source>
        <dbReference type="EMBL" id="ANJ54811.1"/>
    </source>
</evidence>
<reference evidence="3 4" key="1">
    <citation type="journal article" date="2018" name="Syst. Appl. Microbiol.">
        <title>Pseudomonas silesiensis sp. nov. strain A3T isolated from a biological pesticide sewage treatment plant and analysis of the complete genome sequence.</title>
        <authorList>
            <person name="Kaminski M.A."/>
            <person name="Furmanczyk E.M."/>
            <person name="Sobczak A."/>
            <person name="Dziembowski A."/>
            <person name="Lipinski L."/>
        </authorList>
    </citation>
    <scope>NUCLEOTIDE SEQUENCE [LARGE SCALE GENOMIC DNA]</scope>
    <source>
        <strain evidence="3 4">A3</strain>
    </source>
</reference>